<evidence type="ECO:0000256" key="1">
    <source>
        <dbReference type="ARBA" id="ARBA00023015"/>
    </source>
</evidence>
<evidence type="ECO:0000313" key="5">
    <source>
        <dbReference type="EMBL" id="XBX77847.1"/>
    </source>
</evidence>
<gene>
    <name evidence="5" type="ORF">ABS642_18330</name>
</gene>
<keyword evidence="1" id="KW-0805">Transcription regulation</keyword>
<dbReference type="GO" id="GO:0003677">
    <property type="term" value="F:DNA binding"/>
    <property type="evidence" value="ECO:0007669"/>
    <property type="project" value="UniProtKB-KW"/>
</dbReference>
<dbReference type="Gene3D" id="1.10.10.10">
    <property type="entry name" value="Winged helix-like DNA-binding domain superfamily/Winged helix DNA-binding domain"/>
    <property type="match status" value="1"/>
</dbReference>
<dbReference type="PANTHER" id="PTHR44846">
    <property type="entry name" value="MANNOSYL-D-GLYCERATE TRANSPORT/METABOLISM SYSTEM REPRESSOR MNGR-RELATED"/>
    <property type="match status" value="1"/>
</dbReference>
<dbReference type="Pfam" id="PF00392">
    <property type="entry name" value="GntR"/>
    <property type="match status" value="1"/>
</dbReference>
<keyword evidence="2" id="KW-0238">DNA-binding</keyword>
<dbReference type="InterPro" id="IPR050679">
    <property type="entry name" value="Bact_HTH_transcr_reg"/>
</dbReference>
<sequence>MADDVVRLDELLTSLDRTGPVPLYFQVSSAMERAIRSGEIPPGARLENEIAIAQRLSLSRPTIRRAMEELVDKGLLVRRRGIGTQVVQGQVTREVELTSLYEDLQSSHHEPGTRVLEHDTRPADAATAEALSVPVGSDIVYLRRQRSTDGVPVAILVNCLPPEFADITTEQLESKGLYQILRSRGVTIRVANQRIGARRAHGDESALLDIDKGGPVLTMERVAYDASGKAFEVGHHCYRPDMYSFSTTLVAK</sequence>
<accession>A0AAU7VUJ5</accession>
<feature type="domain" description="HTH gntR-type" evidence="4">
    <location>
        <begin position="21"/>
        <end position="89"/>
    </location>
</feature>
<dbReference type="InterPro" id="IPR011663">
    <property type="entry name" value="UTRA"/>
</dbReference>
<dbReference type="InterPro" id="IPR000524">
    <property type="entry name" value="Tscrpt_reg_HTH_GntR"/>
</dbReference>
<dbReference type="EMBL" id="CP158357">
    <property type="protein sequence ID" value="XBX77847.1"/>
    <property type="molecule type" value="Genomic_DNA"/>
</dbReference>
<dbReference type="Pfam" id="PF07702">
    <property type="entry name" value="UTRA"/>
    <property type="match status" value="1"/>
</dbReference>
<dbReference type="GO" id="GO:0045892">
    <property type="term" value="P:negative regulation of DNA-templated transcription"/>
    <property type="evidence" value="ECO:0007669"/>
    <property type="project" value="TreeGrafter"/>
</dbReference>
<dbReference type="CDD" id="cd07377">
    <property type="entry name" value="WHTH_GntR"/>
    <property type="match status" value="1"/>
</dbReference>
<dbReference type="SUPFAM" id="SSF46785">
    <property type="entry name" value="Winged helix' DNA-binding domain"/>
    <property type="match status" value="1"/>
</dbReference>
<dbReference type="SMART" id="SM00345">
    <property type="entry name" value="HTH_GNTR"/>
    <property type="match status" value="1"/>
</dbReference>
<dbReference type="InterPro" id="IPR036390">
    <property type="entry name" value="WH_DNA-bd_sf"/>
</dbReference>
<dbReference type="AlphaFoldDB" id="A0AAU7VUJ5"/>
<dbReference type="SUPFAM" id="SSF64288">
    <property type="entry name" value="Chorismate lyase-like"/>
    <property type="match status" value="1"/>
</dbReference>
<dbReference type="InterPro" id="IPR028978">
    <property type="entry name" value="Chorismate_lyase_/UTRA_dom_sf"/>
</dbReference>
<name>A0AAU7VUJ5_9MICO</name>
<dbReference type="GO" id="GO:0003700">
    <property type="term" value="F:DNA-binding transcription factor activity"/>
    <property type="evidence" value="ECO:0007669"/>
    <property type="project" value="InterPro"/>
</dbReference>
<evidence type="ECO:0000256" key="3">
    <source>
        <dbReference type="ARBA" id="ARBA00023163"/>
    </source>
</evidence>
<evidence type="ECO:0000259" key="4">
    <source>
        <dbReference type="PROSITE" id="PS50949"/>
    </source>
</evidence>
<dbReference type="PROSITE" id="PS50949">
    <property type="entry name" value="HTH_GNTR"/>
    <property type="match status" value="1"/>
</dbReference>
<dbReference type="RefSeq" id="WP_350351260.1">
    <property type="nucleotide sequence ID" value="NZ_CP158357.1"/>
</dbReference>
<reference evidence="5" key="1">
    <citation type="submission" date="2024-06" db="EMBL/GenBank/DDBJ databases">
        <title>Draft genome sequence of Microbacterium sp. strain A8/3-1, isolated from Oxytropis tragacanthoides Fisch. ex DC. Root nodules in the Altai region of Russia.</title>
        <authorList>
            <person name="Sazanova A."/>
            <person name="Guro P."/>
            <person name="Kuznetsova I."/>
            <person name="Belimov A."/>
            <person name="Safronova V."/>
        </authorList>
    </citation>
    <scope>NUCLEOTIDE SEQUENCE</scope>
    <source>
        <strain evidence="5">A8/3-1</strain>
    </source>
</reference>
<organism evidence="5">
    <name type="scientific">Microbacterium sp. A8/3-1</name>
    <dbReference type="NCBI Taxonomy" id="3160749"/>
    <lineage>
        <taxon>Bacteria</taxon>
        <taxon>Bacillati</taxon>
        <taxon>Actinomycetota</taxon>
        <taxon>Actinomycetes</taxon>
        <taxon>Micrococcales</taxon>
        <taxon>Microbacteriaceae</taxon>
        <taxon>Microbacterium</taxon>
    </lineage>
</organism>
<protein>
    <submittedName>
        <fullName evidence="5">GntR family transcriptional regulator</fullName>
    </submittedName>
</protein>
<dbReference type="PANTHER" id="PTHR44846:SF17">
    <property type="entry name" value="GNTR-FAMILY TRANSCRIPTIONAL REGULATOR"/>
    <property type="match status" value="1"/>
</dbReference>
<dbReference type="Gene3D" id="3.40.1410.10">
    <property type="entry name" value="Chorismate lyase-like"/>
    <property type="match status" value="1"/>
</dbReference>
<dbReference type="SMART" id="SM00866">
    <property type="entry name" value="UTRA"/>
    <property type="match status" value="1"/>
</dbReference>
<keyword evidence="3" id="KW-0804">Transcription</keyword>
<dbReference type="PRINTS" id="PR00035">
    <property type="entry name" value="HTHGNTR"/>
</dbReference>
<evidence type="ECO:0000256" key="2">
    <source>
        <dbReference type="ARBA" id="ARBA00023125"/>
    </source>
</evidence>
<dbReference type="InterPro" id="IPR036388">
    <property type="entry name" value="WH-like_DNA-bd_sf"/>
</dbReference>
<proteinExistence type="predicted"/>